<evidence type="ECO:0000313" key="4">
    <source>
        <dbReference type="Proteomes" id="UP001057375"/>
    </source>
</evidence>
<dbReference type="SUPFAM" id="SSF53686">
    <property type="entry name" value="Tryptophan synthase beta subunit-like PLP-dependent enzymes"/>
    <property type="match status" value="1"/>
</dbReference>
<sequence length="571" mass="63258">MPETTSTKSMDEIPSQDFKDDSESSETDQKDGSLLSYDLLKRLQHSAKHARQRGIVLPTLEQQQNPSLIPDEIRSSLKSINPEALDPLNLFRINWYNDGKGGFSDIPAHIVLPPSLTGLKCKVAVMLGAFFPTGAHKVGATYSVLSDKLVTGAFDPSKHTAVFPSTGNYARGGAFNSSLLGCKSVSILPKRMSRERFEDLAKLGSSIIKTPGIESSIKEVFDTADRLVREDPENVVVLNQFTALENSMWHYNCTGPALESVFEAVRGERDELSGVFMCAGSAGTLGGGTYLVDKYPGVKCGVGEAIQCPTMMSNGFGEHRIEGIGDKHVPWIFKARTPSLIAGIDDNHVMRVFRLFNEPAGRAYLRKTCPDIDEAFIESLSLLGISSVANILGALSMSRYYEYGPGDVVVTVATDTSRLYHSRLETLRMTQRTTEHIATADKADDELYSEIHASYDAKLLRGEAPLVVKELLFSDKKRIHNQKYTGWVEPGKKTISELKQQWSDKSYWQKSYAKFDVLNERIQMFNRLIFEDACKEGDIDMVQRSASVCGILNPECLLHSHSEGLSSEEEE</sequence>
<dbReference type="Proteomes" id="UP001057375">
    <property type="component" value="Unassembled WGS sequence"/>
</dbReference>
<dbReference type="Gene3D" id="3.40.50.1100">
    <property type="match status" value="2"/>
</dbReference>
<comment type="caution">
    <text evidence="3">The sequence shown here is derived from an EMBL/GenBank/DDBJ whole genome shotgun (WGS) entry which is preliminary data.</text>
</comment>
<feature type="compositionally biased region" description="Basic and acidic residues" evidence="1">
    <location>
        <begin position="17"/>
        <end position="31"/>
    </location>
</feature>
<accession>A0ABQ5KKL5</accession>
<protein>
    <submittedName>
        <fullName evidence="3">Cysteine synthase, putative</fullName>
    </submittedName>
</protein>
<feature type="region of interest" description="Disordered" evidence="1">
    <location>
        <begin position="1"/>
        <end position="31"/>
    </location>
</feature>
<gene>
    <name evidence="3" type="ORF">ADUPG1_007072</name>
</gene>
<reference evidence="3" key="1">
    <citation type="submission" date="2022-03" db="EMBL/GenBank/DDBJ databases">
        <title>Draft genome sequence of Aduncisulcus paluster, a free-living microaerophilic Fornicata.</title>
        <authorList>
            <person name="Yuyama I."/>
            <person name="Kume K."/>
            <person name="Tamura T."/>
            <person name="Inagaki Y."/>
            <person name="Hashimoto T."/>
        </authorList>
    </citation>
    <scope>NUCLEOTIDE SEQUENCE</scope>
    <source>
        <strain evidence="3">NY0171</strain>
    </source>
</reference>
<dbReference type="InterPro" id="IPR001926">
    <property type="entry name" value="TrpB-like_PALP"/>
</dbReference>
<name>A0ABQ5KKL5_9EUKA</name>
<proteinExistence type="predicted"/>
<feature type="domain" description="Tryptophan synthase beta chain-like PALP" evidence="2">
    <location>
        <begin position="118"/>
        <end position="414"/>
    </location>
</feature>
<dbReference type="PANTHER" id="PTHR10314">
    <property type="entry name" value="CYSTATHIONINE BETA-SYNTHASE"/>
    <property type="match status" value="1"/>
</dbReference>
<evidence type="ECO:0000259" key="2">
    <source>
        <dbReference type="Pfam" id="PF00291"/>
    </source>
</evidence>
<keyword evidence="4" id="KW-1185">Reference proteome</keyword>
<dbReference type="Pfam" id="PF00291">
    <property type="entry name" value="PALP"/>
    <property type="match status" value="1"/>
</dbReference>
<evidence type="ECO:0000256" key="1">
    <source>
        <dbReference type="SAM" id="MobiDB-lite"/>
    </source>
</evidence>
<organism evidence="3 4">
    <name type="scientific">Aduncisulcus paluster</name>
    <dbReference type="NCBI Taxonomy" id="2918883"/>
    <lineage>
        <taxon>Eukaryota</taxon>
        <taxon>Metamonada</taxon>
        <taxon>Carpediemonas-like organisms</taxon>
        <taxon>Aduncisulcus</taxon>
    </lineage>
</organism>
<dbReference type="EMBL" id="BQXS01010121">
    <property type="protein sequence ID" value="GKT33049.1"/>
    <property type="molecule type" value="Genomic_DNA"/>
</dbReference>
<dbReference type="InterPro" id="IPR036052">
    <property type="entry name" value="TrpB-like_PALP_sf"/>
</dbReference>
<evidence type="ECO:0000313" key="3">
    <source>
        <dbReference type="EMBL" id="GKT33049.1"/>
    </source>
</evidence>
<dbReference type="InterPro" id="IPR050214">
    <property type="entry name" value="Cys_Synth/Cystath_Beta-Synth"/>
</dbReference>